<dbReference type="AlphaFoldDB" id="A0A545SXB5"/>
<dbReference type="SUPFAM" id="SSF53098">
    <property type="entry name" value="Ribonuclease H-like"/>
    <property type="match status" value="1"/>
</dbReference>
<feature type="domain" description="Integrase catalytic" evidence="1">
    <location>
        <begin position="7"/>
        <end position="60"/>
    </location>
</feature>
<keyword evidence="3" id="KW-1185">Reference proteome</keyword>
<proteinExistence type="predicted"/>
<dbReference type="RefSeq" id="WP_142929246.1">
    <property type="nucleotide sequence ID" value="NZ_ML660105.1"/>
</dbReference>
<name>A0A545SXB5_9GAMM</name>
<reference evidence="2 3" key="1">
    <citation type="submission" date="2019-06" db="EMBL/GenBank/DDBJ databases">
        <title>Whole genome sequence for Cellvibrionaceae sp. R142.</title>
        <authorList>
            <person name="Wang G."/>
        </authorList>
    </citation>
    <scope>NUCLEOTIDE SEQUENCE [LARGE SCALE GENOMIC DNA]</scope>
    <source>
        <strain evidence="2 3">R142</strain>
    </source>
</reference>
<dbReference type="Proteomes" id="UP000319732">
    <property type="component" value="Unassembled WGS sequence"/>
</dbReference>
<sequence length="69" mass="8287">MPCLRLNDNAHIESFFQDFKTESIKVKAFKTVEQLRGIIIQFMRYYNYERSHSKLGYITPAEFECRMCV</sequence>
<dbReference type="InterPro" id="IPR012337">
    <property type="entry name" value="RNaseH-like_sf"/>
</dbReference>
<dbReference type="InterPro" id="IPR001584">
    <property type="entry name" value="Integrase_cat-core"/>
</dbReference>
<dbReference type="PANTHER" id="PTHR46889:SF4">
    <property type="entry name" value="TRANSPOSASE INSO FOR INSERTION SEQUENCE ELEMENT IS911B-RELATED"/>
    <property type="match status" value="1"/>
</dbReference>
<dbReference type="PANTHER" id="PTHR46889">
    <property type="entry name" value="TRANSPOSASE INSF FOR INSERTION SEQUENCE IS3B-RELATED"/>
    <property type="match status" value="1"/>
</dbReference>
<evidence type="ECO:0000313" key="3">
    <source>
        <dbReference type="Proteomes" id="UP000319732"/>
    </source>
</evidence>
<protein>
    <submittedName>
        <fullName evidence="2">Transposase</fullName>
    </submittedName>
</protein>
<gene>
    <name evidence="2" type="ORF">FKG94_22705</name>
</gene>
<evidence type="ECO:0000259" key="1">
    <source>
        <dbReference type="Pfam" id="PF13683"/>
    </source>
</evidence>
<evidence type="ECO:0000313" key="2">
    <source>
        <dbReference type="EMBL" id="TQV69608.1"/>
    </source>
</evidence>
<dbReference type="InterPro" id="IPR050900">
    <property type="entry name" value="Transposase_IS3/IS150/IS904"/>
</dbReference>
<dbReference type="OrthoDB" id="9810995at2"/>
<accession>A0A545SXB5</accession>
<organism evidence="2 3">
    <name type="scientific">Exilibacterium tricleocarpae</name>
    <dbReference type="NCBI Taxonomy" id="2591008"/>
    <lineage>
        <taxon>Bacteria</taxon>
        <taxon>Pseudomonadati</taxon>
        <taxon>Pseudomonadota</taxon>
        <taxon>Gammaproteobacteria</taxon>
        <taxon>Cellvibrionales</taxon>
        <taxon>Cellvibrionaceae</taxon>
        <taxon>Exilibacterium</taxon>
    </lineage>
</organism>
<dbReference type="Pfam" id="PF13683">
    <property type="entry name" value="rve_3"/>
    <property type="match status" value="1"/>
</dbReference>
<dbReference type="GO" id="GO:0015074">
    <property type="term" value="P:DNA integration"/>
    <property type="evidence" value="ECO:0007669"/>
    <property type="project" value="InterPro"/>
</dbReference>
<dbReference type="EMBL" id="VHSG01000027">
    <property type="protein sequence ID" value="TQV69608.1"/>
    <property type="molecule type" value="Genomic_DNA"/>
</dbReference>
<comment type="caution">
    <text evidence="2">The sequence shown here is derived from an EMBL/GenBank/DDBJ whole genome shotgun (WGS) entry which is preliminary data.</text>
</comment>